<dbReference type="Proteomes" id="UP000051217">
    <property type="component" value="Unassembled WGS sequence"/>
</dbReference>
<protein>
    <recommendedName>
        <fullName evidence="1">BRCT domain-containing protein</fullName>
    </recommendedName>
</protein>
<dbReference type="SUPFAM" id="SSF52113">
    <property type="entry name" value="BRCT domain"/>
    <property type="match status" value="1"/>
</dbReference>
<keyword evidence="3" id="KW-1185">Reference proteome</keyword>
<evidence type="ECO:0000259" key="1">
    <source>
        <dbReference type="Pfam" id="PF00533"/>
    </source>
</evidence>
<evidence type="ECO:0000313" key="2">
    <source>
        <dbReference type="EMBL" id="KRM25371.1"/>
    </source>
</evidence>
<gene>
    <name evidence="2" type="ORF">FC65_GL000416</name>
</gene>
<accession>A0ABR5PIT3</accession>
<dbReference type="Gene3D" id="3.40.50.10190">
    <property type="entry name" value="BRCT domain"/>
    <property type="match status" value="1"/>
</dbReference>
<name>A0ABR5PIT3_9LACO</name>
<sequence length="78" mass="8912">MTRQHAQQLAQSLGALPQHNASKTIDFVIAGRISKSMDQELTTKKLQYAQAHKIQVLNEHDFLTWCNFRTKLLCDTVT</sequence>
<evidence type="ECO:0000313" key="3">
    <source>
        <dbReference type="Proteomes" id="UP000051217"/>
    </source>
</evidence>
<organism evidence="2 3">
    <name type="scientific">Ligilactobacillus acidipiscis DSM 15836</name>
    <dbReference type="NCBI Taxonomy" id="1423716"/>
    <lineage>
        <taxon>Bacteria</taxon>
        <taxon>Bacillati</taxon>
        <taxon>Bacillota</taxon>
        <taxon>Bacilli</taxon>
        <taxon>Lactobacillales</taxon>
        <taxon>Lactobacillaceae</taxon>
        <taxon>Ligilactobacillus</taxon>
    </lineage>
</organism>
<dbReference type="Pfam" id="PF00533">
    <property type="entry name" value="BRCT"/>
    <property type="match status" value="1"/>
</dbReference>
<dbReference type="InterPro" id="IPR001357">
    <property type="entry name" value="BRCT_dom"/>
</dbReference>
<dbReference type="EMBL" id="AZFI01000136">
    <property type="protein sequence ID" value="KRM25371.1"/>
    <property type="molecule type" value="Genomic_DNA"/>
</dbReference>
<dbReference type="InterPro" id="IPR036420">
    <property type="entry name" value="BRCT_dom_sf"/>
</dbReference>
<feature type="domain" description="BRCT" evidence="1">
    <location>
        <begin position="1"/>
        <end position="62"/>
    </location>
</feature>
<reference evidence="2 3" key="1">
    <citation type="journal article" date="2015" name="Genome Announc.">
        <title>Expanding the biotechnology potential of lactobacilli through comparative genomics of 213 strains and associated genera.</title>
        <authorList>
            <person name="Sun Z."/>
            <person name="Harris H.M."/>
            <person name="McCann A."/>
            <person name="Guo C."/>
            <person name="Argimon S."/>
            <person name="Zhang W."/>
            <person name="Yang X."/>
            <person name="Jeffery I.B."/>
            <person name="Cooney J.C."/>
            <person name="Kagawa T.F."/>
            <person name="Liu W."/>
            <person name="Song Y."/>
            <person name="Salvetti E."/>
            <person name="Wrobel A."/>
            <person name="Rasinkangas P."/>
            <person name="Parkhill J."/>
            <person name="Rea M.C."/>
            <person name="O'Sullivan O."/>
            <person name="Ritari J."/>
            <person name="Douillard F.P."/>
            <person name="Paul Ross R."/>
            <person name="Yang R."/>
            <person name="Briner A.E."/>
            <person name="Felis G.E."/>
            <person name="de Vos W.M."/>
            <person name="Barrangou R."/>
            <person name="Klaenhammer T.R."/>
            <person name="Caufield P.W."/>
            <person name="Cui Y."/>
            <person name="Zhang H."/>
            <person name="O'Toole P.W."/>
        </authorList>
    </citation>
    <scope>NUCLEOTIDE SEQUENCE [LARGE SCALE GENOMIC DNA]</scope>
    <source>
        <strain evidence="2 3">DSM 15836</strain>
    </source>
</reference>
<proteinExistence type="predicted"/>
<comment type="caution">
    <text evidence="2">The sequence shown here is derived from an EMBL/GenBank/DDBJ whole genome shotgun (WGS) entry which is preliminary data.</text>
</comment>